<organism evidence="2 3">
    <name type="scientific">Stephania cephalantha</name>
    <dbReference type="NCBI Taxonomy" id="152367"/>
    <lineage>
        <taxon>Eukaryota</taxon>
        <taxon>Viridiplantae</taxon>
        <taxon>Streptophyta</taxon>
        <taxon>Embryophyta</taxon>
        <taxon>Tracheophyta</taxon>
        <taxon>Spermatophyta</taxon>
        <taxon>Magnoliopsida</taxon>
        <taxon>Ranunculales</taxon>
        <taxon>Menispermaceae</taxon>
        <taxon>Menispermoideae</taxon>
        <taxon>Cissampelideae</taxon>
        <taxon>Stephania</taxon>
    </lineage>
</organism>
<evidence type="ECO:0000256" key="1">
    <source>
        <dbReference type="SAM" id="Phobius"/>
    </source>
</evidence>
<dbReference type="AlphaFoldDB" id="A0AAP0L8P2"/>
<dbReference type="Proteomes" id="UP001419268">
    <property type="component" value="Unassembled WGS sequence"/>
</dbReference>
<feature type="transmembrane region" description="Helical" evidence="1">
    <location>
        <begin position="162"/>
        <end position="183"/>
    </location>
</feature>
<feature type="transmembrane region" description="Helical" evidence="1">
    <location>
        <begin position="136"/>
        <end position="156"/>
    </location>
</feature>
<reference evidence="2 3" key="1">
    <citation type="submission" date="2024-01" db="EMBL/GenBank/DDBJ databases">
        <title>Genome assemblies of Stephania.</title>
        <authorList>
            <person name="Yang L."/>
        </authorList>
    </citation>
    <scope>NUCLEOTIDE SEQUENCE [LARGE SCALE GENOMIC DNA]</scope>
    <source>
        <strain evidence="2">JXDWG</strain>
        <tissue evidence="2">Leaf</tissue>
    </source>
</reference>
<accession>A0AAP0L8P2</accession>
<name>A0AAP0L8P2_9MAGN</name>
<protein>
    <submittedName>
        <fullName evidence="2">Uncharacterized protein</fullName>
    </submittedName>
</protein>
<evidence type="ECO:0000313" key="3">
    <source>
        <dbReference type="Proteomes" id="UP001419268"/>
    </source>
</evidence>
<keyword evidence="1" id="KW-0472">Membrane</keyword>
<sequence length="266" mass="30110">MNFTSRKERTGYAGVRYENFYNWVMKGSSGDMERESFPTVCDLLNYFLSSRSLWLDSDIRSGWQSKPGLFSESCHIFLLFSYSPHLHYQNEQTVPVKTHGAKQGVRPGKDMVPNINVHNSSQFLIDGPPSNFSDTFYCLLAFVSLIVFGAIVAGAQDLSFDYYSYGVVFICNLSSAIYVTTVAHYGDDLQLSFIPSSQIVVYKGKDIKLCYVELEQLCLTLRLLLDSMLKLSEVSEEGPMYIHNLKLLIMNSWHPDRVALASVARV</sequence>
<keyword evidence="1" id="KW-1133">Transmembrane helix</keyword>
<comment type="caution">
    <text evidence="2">The sequence shown here is derived from an EMBL/GenBank/DDBJ whole genome shotgun (WGS) entry which is preliminary data.</text>
</comment>
<gene>
    <name evidence="2" type="ORF">Scep_001682</name>
</gene>
<keyword evidence="3" id="KW-1185">Reference proteome</keyword>
<proteinExistence type="predicted"/>
<evidence type="ECO:0000313" key="2">
    <source>
        <dbReference type="EMBL" id="KAK9166491.1"/>
    </source>
</evidence>
<dbReference type="EMBL" id="JBBNAG010000001">
    <property type="protein sequence ID" value="KAK9166491.1"/>
    <property type="molecule type" value="Genomic_DNA"/>
</dbReference>
<keyword evidence="1" id="KW-0812">Transmembrane</keyword>